<name>A0A366ERP3_9BACI</name>
<dbReference type="InterPro" id="IPR042274">
    <property type="entry name" value="YycH/YycI_2"/>
</dbReference>
<dbReference type="OrthoDB" id="2382185at2"/>
<sequence length="450" mass="52334">MNYEKIKSIILTLLVFISIFLTFNLWTYQPGYDTINSDEAYDVSVGDKIPENELNSILIKPFKLFYHSGNKTVGTSDEFEINKVIEQLRTWTLFDMKDLSREYNMSEIKSVIHGEQKVEIVFPDNVPISIYSQVLKLEEKNTLNGSFDRIIIDLNTNGSDTGSVYFVLYEEGEKKLYESRVNRASLEAFEKSFVQKAVYNFDEYIEQPLNNKKTIFLPKNAEDYISYRYYSDLDSPEEYVQALFSDPNSVDKGFTEQGEKYTNVYSLLKTNKEHNTLSYVNPSEEKNGGSSATELLQKSMEFVNDHGGWTDQYQFFSISPLENKIVYRLFMQNYPVFNDNGMAEISQILGEESINEYNRPYFKLDYDLSFESVDEVQLPSGSTVLYLLAKDDTIDLKYVEDVIVGYKMTRDSNESNRKFLVFEPSWYYKYDGNWLRLPLEEQEGLGIGLE</sequence>
<gene>
    <name evidence="3" type="ORF">DET59_105264</name>
</gene>
<dbReference type="CDD" id="cd15787">
    <property type="entry name" value="YycH_N"/>
    <property type="match status" value="1"/>
</dbReference>
<evidence type="ECO:0000313" key="3">
    <source>
        <dbReference type="EMBL" id="RBP04974.1"/>
    </source>
</evidence>
<accession>A0A366ERP3</accession>
<dbReference type="InterPro" id="IPR009996">
    <property type="entry name" value="YycH"/>
</dbReference>
<keyword evidence="1" id="KW-0472">Membrane</keyword>
<dbReference type="Gene3D" id="3.10.450.310">
    <property type="match status" value="1"/>
</dbReference>
<dbReference type="AlphaFoldDB" id="A0A366ERP3"/>
<evidence type="ECO:0000256" key="1">
    <source>
        <dbReference type="SAM" id="Phobius"/>
    </source>
</evidence>
<protein>
    <submittedName>
        <fullName evidence="3">Regulatory protein YycH of two-component signal transduction system YycFG</fullName>
    </submittedName>
</protein>
<dbReference type="Gene3D" id="3.30.310.160">
    <property type="entry name" value="YycH protein, domain 2"/>
    <property type="match status" value="1"/>
</dbReference>
<reference evidence="3 4" key="1">
    <citation type="submission" date="2018-06" db="EMBL/GenBank/DDBJ databases">
        <title>Freshwater and sediment microbial communities from various areas in North America, analyzing microbe dynamics in response to fracking.</title>
        <authorList>
            <person name="Lamendella R."/>
        </authorList>
    </citation>
    <scope>NUCLEOTIDE SEQUENCE [LARGE SCALE GENOMIC DNA]</scope>
    <source>
        <strain evidence="3 4">97B</strain>
    </source>
</reference>
<feature type="transmembrane region" description="Helical" evidence="1">
    <location>
        <begin position="9"/>
        <end position="28"/>
    </location>
</feature>
<keyword evidence="1" id="KW-1133">Transmembrane helix</keyword>
<keyword evidence="1" id="KW-0812">Transmembrane</keyword>
<dbReference type="Proteomes" id="UP000252118">
    <property type="component" value="Unassembled WGS sequence"/>
</dbReference>
<dbReference type="Pfam" id="PF07435">
    <property type="entry name" value="YycH"/>
    <property type="match status" value="1"/>
</dbReference>
<feature type="domain" description="Regulatory protein YycH" evidence="2">
    <location>
        <begin position="4"/>
        <end position="444"/>
    </location>
</feature>
<evidence type="ECO:0000259" key="2">
    <source>
        <dbReference type="Pfam" id="PF07435"/>
    </source>
</evidence>
<dbReference type="EMBL" id="QNRJ01000005">
    <property type="protein sequence ID" value="RBP04974.1"/>
    <property type="molecule type" value="Genomic_DNA"/>
</dbReference>
<proteinExistence type="predicted"/>
<comment type="caution">
    <text evidence="3">The sequence shown here is derived from an EMBL/GenBank/DDBJ whole genome shotgun (WGS) entry which is preliminary data.</text>
</comment>
<dbReference type="RefSeq" id="WP_113969389.1">
    <property type="nucleotide sequence ID" value="NZ_QNRJ01000005.1"/>
</dbReference>
<organism evidence="3 4">
    <name type="scientific">Rossellomorea aquimaris</name>
    <dbReference type="NCBI Taxonomy" id="189382"/>
    <lineage>
        <taxon>Bacteria</taxon>
        <taxon>Bacillati</taxon>
        <taxon>Bacillota</taxon>
        <taxon>Bacilli</taxon>
        <taxon>Bacillales</taxon>
        <taxon>Bacillaceae</taxon>
        <taxon>Rossellomorea</taxon>
    </lineage>
</organism>
<evidence type="ECO:0000313" key="4">
    <source>
        <dbReference type="Proteomes" id="UP000252118"/>
    </source>
</evidence>